<evidence type="ECO:0000313" key="5">
    <source>
        <dbReference type="Proteomes" id="UP000011760"/>
    </source>
</evidence>
<dbReference type="InterPro" id="IPR009057">
    <property type="entry name" value="Homeodomain-like_sf"/>
</dbReference>
<dbReference type="Proteomes" id="UP000011760">
    <property type="component" value="Chromosome"/>
</dbReference>
<name>M1TQC4_9CORY</name>
<protein>
    <submittedName>
        <fullName evidence="4">TetR family transcriptional regulator</fullName>
    </submittedName>
</protein>
<sequence>MPDSHPIGSGPSRHDKIIEGCLQVICEFGVADTTHRKIAEAAGVPLGSITYHFKDLDTLIHAAFEQFVVDNVNWCARQFQGVDSFESAQAALLRVFSPNDKTIVLGVEIYCRALHSEAVAGVFSDWLASYNEIYSRFFDDSTTRITDALWLGMVLNRNSEAEAHPDTLVALALERIVLPESYIGPK</sequence>
<dbReference type="Pfam" id="PF00440">
    <property type="entry name" value="TetR_N"/>
    <property type="match status" value="1"/>
</dbReference>
<evidence type="ECO:0000259" key="3">
    <source>
        <dbReference type="PROSITE" id="PS50977"/>
    </source>
</evidence>
<keyword evidence="5" id="KW-1185">Reference proteome</keyword>
<dbReference type="Gene3D" id="1.10.357.10">
    <property type="entry name" value="Tetracycline Repressor, domain 2"/>
    <property type="match status" value="1"/>
</dbReference>
<dbReference type="eggNOG" id="COG3226">
    <property type="taxonomic scope" value="Bacteria"/>
</dbReference>
<dbReference type="OrthoDB" id="3474596at2"/>
<proteinExistence type="predicted"/>
<evidence type="ECO:0000256" key="1">
    <source>
        <dbReference type="ARBA" id="ARBA00023125"/>
    </source>
</evidence>
<gene>
    <name evidence="4" type="ORF">H924_05560</name>
</gene>
<dbReference type="PATRIC" id="fig|1121353.3.peg.1138"/>
<reference evidence="4 5" key="1">
    <citation type="submission" date="2013-02" db="EMBL/GenBank/DDBJ databases">
        <title>The complete genome sequence of Corynebacterium callunae DSM 20147.</title>
        <authorList>
            <person name="Ruckert C."/>
            <person name="Albersmeier A."/>
            <person name="Kalinowski J."/>
        </authorList>
    </citation>
    <scope>NUCLEOTIDE SEQUENCE [LARGE SCALE GENOMIC DNA]</scope>
    <source>
        <strain evidence="4 5">DSM 20147</strain>
    </source>
</reference>
<keyword evidence="1 2" id="KW-0238">DNA-binding</keyword>
<feature type="domain" description="HTH tetR-type" evidence="3">
    <location>
        <begin position="11"/>
        <end position="71"/>
    </location>
</feature>
<dbReference type="EMBL" id="CP004354">
    <property type="protein sequence ID" value="AGG66556.1"/>
    <property type="molecule type" value="Genomic_DNA"/>
</dbReference>
<evidence type="ECO:0000256" key="2">
    <source>
        <dbReference type="PROSITE-ProRule" id="PRU00335"/>
    </source>
</evidence>
<feature type="DNA-binding region" description="H-T-H motif" evidence="2">
    <location>
        <begin position="34"/>
        <end position="53"/>
    </location>
</feature>
<accession>M1TQC4</accession>
<dbReference type="InterPro" id="IPR001647">
    <property type="entry name" value="HTH_TetR"/>
</dbReference>
<organism evidence="4 5">
    <name type="scientific">Corynebacterium callunae DSM 20147</name>
    <dbReference type="NCBI Taxonomy" id="1121353"/>
    <lineage>
        <taxon>Bacteria</taxon>
        <taxon>Bacillati</taxon>
        <taxon>Actinomycetota</taxon>
        <taxon>Actinomycetes</taxon>
        <taxon>Mycobacteriales</taxon>
        <taxon>Corynebacteriaceae</taxon>
        <taxon>Corynebacterium</taxon>
    </lineage>
</organism>
<dbReference type="GO" id="GO:0003677">
    <property type="term" value="F:DNA binding"/>
    <property type="evidence" value="ECO:0007669"/>
    <property type="project" value="UniProtKB-UniRule"/>
</dbReference>
<dbReference type="AlphaFoldDB" id="M1TQC4"/>
<dbReference type="RefSeq" id="WP_015650989.1">
    <property type="nucleotide sequence ID" value="NC_020506.1"/>
</dbReference>
<dbReference type="SUPFAM" id="SSF46689">
    <property type="entry name" value="Homeodomain-like"/>
    <property type="match status" value="1"/>
</dbReference>
<evidence type="ECO:0000313" key="4">
    <source>
        <dbReference type="EMBL" id="AGG66556.1"/>
    </source>
</evidence>
<dbReference type="STRING" id="1121353.H924_05560"/>
<dbReference type="PROSITE" id="PS50977">
    <property type="entry name" value="HTH_TETR_2"/>
    <property type="match status" value="1"/>
</dbReference>
<dbReference type="HOGENOM" id="CLU_069356_21_2_11"/>
<dbReference type="KEGG" id="ccn:H924_05560"/>